<name>A0A7C3MJR7_DICTH</name>
<dbReference type="AlphaFoldDB" id="A0A7C3MJR7"/>
<sequence>MISVKPIRTLPLSITGEWCALQCDHCKAHFLKNMTNIDHLSKKLELNYFKSILVSGGYNKKGYLPLSKSSINLMKKLKESGYKLNFHMGLIDEKTIKHLISLPDMVSYDLMLDDFVIKNIFHLKDKNSNDFKEEYFMIKEYFPISPHILMGANYGKIEKEYEEIDFLSKDPTPEKIIFIVITPIQNTSFQEISLPSIKEVEELWNYAKKKLPNTKFYLGCVRPNGNYRYELDSLAIDLNFHAIVNPHPEAIKSQNNIKIFEECCALL</sequence>
<dbReference type="InterPro" id="IPR007197">
    <property type="entry name" value="rSAM"/>
</dbReference>
<protein>
    <submittedName>
        <fullName evidence="1">Radical SAM protein</fullName>
    </submittedName>
</protein>
<evidence type="ECO:0000313" key="1">
    <source>
        <dbReference type="EMBL" id="HFX13427.1"/>
    </source>
</evidence>
<gene>
    <name evidence="1" type="ORF">ENW00_04595</name>
</gene>
<dbReference type="SFLD" id="SFLDG01113">
    <property type="entry name" value="Uncharacterised_Radical_SAM_Su"/>
    <property type="match status" value="1"/>
</dbReference>
<dbReference type="GO" id="GO:0003824">
    <property type="term" value="F:catalytic activity"/>
    <property type="evidence" value="ECO:0007669"/>
    <property type="project" value="InterPro"/>
</dbReference>
<organism evidence="1">
    <name type="scientific">Dictyoglomus thermophilum</name>
    <dbReference type="NCBI Taxonomy" id="14"/>
    <lineage>
        <taxon>Bacteria</taxon>
        <taxon>Pseudomonadati</taxon>
        <taxon>Dictyoglomota</taxon>
        <taxon>Dictyoglomia</taxon>
        <taxon>Dictyoglomales</taxon>
        <taxon>Dictyoglomaceae</taxon>
        <taxon>Dictyoglomus</taxon>
    </lineage>
</organism>
<proteinExistence type="predicted"/>
<dbReference type="InterPro" id="IPR058240">
    <property type="entry name" value="rSAM_sf"/>
</dbReference>
<dbReference type="PANTHER" id="PTHR43288:SF2">
    <property type="entry name" value="RADICAL SAM CORE DOMAIN-CONTAINING PROTEIN"/>
    <property type="match status" value="1"/>
</dbReference>
<dbReference type="SUPFAM" id="SSF102114">
    <property type="entry name" value="Radical SAM enzymes"/>
    <property type="match status" value="1"/>
</dbReference>
<reference evidence="1" key="1">
    <citation type="journal article" date="2020" name="mSystems">
        <title>Genome- and Community-Level Interaction Insights into Carbon Utilization and Element Cycling Functions of Hydrothermarchaeota in Hydrothermal Sediment.</title>
        <authorList>
            <person name="Zhou Z."/>
            <person name="Liu Y."/>
            <person name="Xu W."/>
            <person name="Pan J."/>
            <person name="Luo Z.H."/>
            <person name="Li M."/>
        </authorList>
    </citation>
    <scope>NUCLEOTIDE SEQUENCE [LARGE SCALE GENOMIC DNA]</scope>
    <source>
        <strain evidence="1">SpSt-81</strain>
    </source>
</reference>
<comment type="caution">
    <text evidence="1">The sequence shown here is derived from an EMBL/GenBank/DDBJ whole genome shotgun (WGS) entry which is preliminary data.</text>
</comment>
<dbReference type="SFLD" id="SFLDS00029">
    <property type="entry name" value="Radical_SAM"/>
    <property type="match status" value="1"/>
</dbReference>
<dbReference type="EMBL" id="DTIN01000014">
    <property type="protein sequence ID" value="HFX13427.1"/>
    <property type="molecule type" value="Genomic_DNA"/>
</dbReference>
<accession>A0A7C3MJR7</accession>
<dbReference type="GO" id="GO:0051536">
    <property type="term" value="F:iron-sulfur cluster binding"/>
    <property type="evidence" value="ECO:0007669"/>
    <property type="project" value="InterPro"/>
</dbReference>
<dbReference type="PANTHER" id="PTHR43288">
    <property type="entry name" value="BIOTIN SYNTHASE-RELATED PROTEIN, RADICAL SAM SUPERFAMILY"/>
    <property type="match status" value="1"/>
</dbReference>